<evidence type="ECO:0000259" key="1">
    <source>
        <dbReference type="Pfam" id="PF07992"/>
    </source>
</evidence>
<dbReference type="PANTHER" id="PTHR43100">
    <property type="entry name" value="GLUTAMATE SYNTHASE [NADPH] SMALL CHAIN"/>
    <property type="match status" value="1"/>
</dbReference>
<reference evidence="2" key="1">
    <citation type="submission" date="2022-08" db="UniProtKB">
        <authorList>
            <consortium name="EnsemblMetazoa"/>
        </authorList>
    </citation>
    <scope>IDENTIFICATION</scope>
    <source>
        <strain evidence="2">Israel</strain>
    </source>
</reference>
<dbReference type="InterPro" id="IPR051394">
    <property type="entry name" value="Glutamate_Synthase"/>
</dbReference>
<dbReference type="AlphaFoldDB" id="A0A1B0DCN5"/>
<dbReference type="Proteomes" id="UP000092462">
    <property type="component" value="Unassembled WGS sequence"/>
</dbReference>
<evidence type="ECO:0000313" key="2">
    <source>
        <dbReference type="EnsemblMetazoa" id="PPAI005574-PA"/>
    </source>
</evidence>
<dbReference type="PANTHER" id="PTHR43100:SF1">
    <property type="entry name" value="GLUTAMATE SYNTHASE [NADPH] SMALL CHAIN"/>
    <property type="match status" value="1"/>
</dbReference>
<sequence>GLAAAQQLNRAGHLVTVLERNDRIGGLLQYGIPTMKLSKDVVKRRVDLMAAEGIEFRTGVNVGRDVSAAQLAKDYDAVLLTTGATWPRDLPLANRDLGGIHFAMEFLESGQKKQLGGAIENISATGKDVIIIGGGDTGCDCIATSLRQGAKSIVTFEILPEPPKGRAADNPWPQWPKVFRVDYGHEEVRVKFGKDPRQYSTTTKAFISDGKGHIKGVDTVQVEWTKTPTGQWSMKEVPGTEKHFPADLILLAMGFLGPEKNVPNELGLELDNRGNIKAVNGSYGTSNPKVFAAGDCRRGQSLVVWAISEGRQAARQVDSYLIGQPSALPGPGGVIDPTRMP</sequence>
<dbReference type="InterPro" id="IPR036188">
    <property type="entry name" value="FAD/NAD-bd_sf"/>
</dbReference>
<keyword evidence="3" id="KW-1185">Reference proteome</keyword>
<dbReference type="EMBL" id="AJVK01030997">
    <property type="status" value="NOT_ANNOTATED_CDS"/>
    <property type="molecule type" value="Genomic_DNA"/>
</dbReference>
<dbReference type="FunFam" id="3.50.50.60:FF:000207">
    <property type="entry name" value="Glutamate synthase"/>
    <property type="match status" value="1"/>
</dbReference>
<dbReference type="InterPro" id="IPR006005">
    <property type="entry name" value="Glut_synth_ssu1"/>
</dbReference>
<dbReference type="SUPFAM" id="SSF51971">
    <property type="entry name" value="Nucleotide-binding domain"/>
    <property type="match status" value="1"/>
</dbReference>
<name>A0A1B0DCN5_PHLPP</name>
<evidence type="ECO:0000313" key="3">
    <source>
        <dbReference type="Proteomes" id="UP000092462"/>
    </source>
</evidence>
<dbReference type="NCBIfam" id="TIGR01317">
    <property type="entry name" value="GOGAT_sm_gam"/>
    <property type="match status" value="1"/>
</dbReference>
<dbReference type="PRINTS" id="PR00419">
    <property type="entry name" value="ADXRDTASE"/>
</dbReference>
<dbReference type="Gene3D" id="3.40.50.720">
    <property type="entry name" value="NAD(P)-binding Rossmann-like Domain"/>
    <property type="match status" value="1"/>
</dbReference>
<dbReference type="VEuPathDB" id="VectorBase:PPAPM1_000107"/>
<organism evidence="2 3">
    <name type="scientific">Phlebotomus papatasi</name>
    <name type="common">Sandfly</name>
    <dbReference type="NCBI Taxonomy" id="29031"/>
    <lineage>
        <taxon>Eukaryota</taxon>
        <taxon>Metazoa</taxon>
        <taxon>Ecdysozoa</taxon>
        <taxon>Arthropoda</taxon>
        <taxon>Hexapoda</taxon>
        <taxon>Insecta</taxon>
        <taxon>Pterygota</taxon>
        <taxon>Neoptera</taxon>
        <taxon>Endopterygota</taxon>
        <taxon>Diptera</taxon>
        <taxon>Nematocera</taxon>
        <taxon>Psychodoidea</taxon>
        <taxon>Psychodidae</taxon>
        <taxon>Phlebotomus</taxon>
        <taxon>Phlebotomus</taxon>
    </lineage>
</organism>
<feature type="domain" description="FAD/NAD(P)-binding" evidence="1">
    <location>
        <begin position="1"/>
        <end position="310"/>
    </location>
</feature>
<dbReference type="GO" id="GO:0016639">
    <property type="term" value="F:oxidoreductase activity, acting on the CH-NH2 group of donors, NAD or NADP as acceptor"/>
    <property type="evidence" value="ECO:0007669"/>
    <property type="project" value="InterPro"/>
</dbReference>
<accession>A0A1B0DCN5</accession>
<dbReference type="InterPro" id="IPR023753">
    <property type="entry name" value="FAD/NAD-binding_dom"/>
</dbReference>
<dbReference type="Pfam" id="PF07992">
    <property type="entry name" value="Pyr_redox_2"/>
    <property type="match status" value="1"/>
</dbReference>
<protein>
    <recommendedName>
        <fullName evidence="1">FAD/NAD(P)-binding domain-containing protein</fullName>
    </recommendedName>
</protein>
<dbReference type="GO" id="GO:0006537">
    <property type="term" value="P:glutamate biosynthetic process"/>
    <property type="evidence" value="ECO:0007669"/>
    <property type="project" value="InterPro"/>
</dbReference>
<proteinExistence type="predicted"/>
<dbReference type="Gene3D" id="3.50.50.60">
    <property type="entry name" value="FAD/NAD(P)-binding domain"/>
    <property type="match status" value="1"/>
</dbReference>
<dbReference type="EMBL" id="AJVK01030996">
    <property type="status" value="NOT_ANNOTATED_CDS"/>
    <property type="molecule type" value="Genomic_DNA"/>
</dbReference>
<dbReference type="EnsemblMetazoa" id="PPAI005574-RA">
    <property type="protein sequence ID" value="PPAI005574-PA"/>
    <property type="gene ID" value="PPAI005574"/>
</dbReference>
<dbReference type="VEuPathDB" id="VectorBase:PPAI005574"/>